<accession>A0A089PI55</accession>
<gene>
    <name evidence="6 8" type="primary">mzrA</name>
    <name evidence="9" type="ORF">ABW06_11805</name>
    <name evidence="8" type="ORF">QEG54_001972</name>
    <name evidence="10" type="ORF">RBJ30_12610</name>
</gene>
<keyword evidence="5 6" id="KW-0472">Membrane</keyword>
<evidence type="ECO:0000256" key="4">
    <source>
        <dbReference type="ARBA" id="ARBA00022989"/>
    </source>
</evidence>
<evidence type="ECO:0000259" key="7">
    <source>
        <dbReference type="Pfam" id="PF13721"/>
    </source>
</evidence>
<comment type="subcellular location">
    <subcellularLocation>
        <location evidence="6">Cell inner membrane</location>
        <topology evidence="6">Single-pass membrane protein</topology>
    </subcellularLocation>
</comment>
<name>A0A089PI55_PLUGE</name>
<evidence type="ECO:0000256" key="1">
    <source>
        <dbReference type="ARBA" id="ARBA00022475"/>
    </source>
</evidence>
<dbReference type="GO" id="GO:0005886">
    <property type="term" value="C:plasma membrane"/>
    <property type="evidence" value="ECO:0007669"/>
    <property type="project" value="UniProtKB-SubCell"/>
</dbReference>
<protein>
    <recommendedName>
        <fullName evidence="6">Modulator protein MzrA</fullName>
    </recommendedName>
</protein>
<evidence type="ECO:0000256" key="6">
    <source>
        <dbReference type="HAMAP-Rule" id="MF_00904"/>
    </source>
</evidence>
<sequence length="127" mass="14056">MRLFNRTFRRFTFSLSALLLLGVALWFGTALKQSESTLAIRPASSNVSLPDGFSVWHHLDANGIHFKSITPLNDGLVIKFESSDQSAAAKAVLDRSLPQGYIIALQDDDSLTLGWLSRLRNSTHRLG</sequence>
<dbReference type="NCBIfam" id="NF007915">
    <property type="entry name" value="PRK10629.1"/>
    <property type="match status" value="1"/>
</dbReference>
<dbReference type="eggNOG" id="ENOG50333DY">
    <property type="taxonomic scope" value="Bacteria"/>
</dbReference>
<dbReference type="HAMAP" id="MF_00904">
    <property type="entry name" value="Modulator_MzrA"/>
    <property type="match status" value="1"/>
</dbReference>
<evidence type="ECO:0000313" key="8">
    <source>
        <dbReference type="EMBL" id="EML1471254.1"/>
    </source>
</evidence>
<dbReference type="EMBL" id="JAVDNV010000008">
    <property type="protein sequence ID" value="MDQ2309930.1"/>
    <property type="molecule type" value="Genomic_DNA"/>
</dbReference>
<proteinExistence type="inferred from homology"/>
<comment type="caution">
    <text evidence="9">The sequence shown here is derived from an EMBL/GenBank/DDBJ whole genome shotgun (WGS) entry which is preliminary data.</text>
</comment>
<evidence type="ECO:0000256" key="5">
    <source>
        <dbReference type="ARBA" id="ARBA00023136"/>
    </source>
</evidence>
<comment type="function">
    <text evidence="6">Modulates the activity of the EnvZ/OmpR two-component regulatory system, probably by directly modulating EnvZ enzymatic activity and increasing stability of phosphorylated OmpR.</text>
</comment>
<reference evidence="9 11" key="1">
    <citation type="submission" date="2015-05" db="EMBL/GenBank/DDBJ databases">
        <title>Genome sequences of Pluralibacter gergoviae.</title>
        <authorList>
            <person name="Greninger A.L."/>
            <person name="Miller S."/>
        </authorList>
    </citation>
    <scope>NUCLEOTIDE SEQUENCE [LARGE SCALE GENOMIC DNA]</scope>
    <source>
        <strain evidence="9 11">JS81F13</strain>
    </source>
</reference>
<dbReference type="RefSeq" id="WP_043080817.1">
    <property type="nucleotide sequence ID" value="NZ_CACVCI010000001.1"/>
</dbReference>
<dbReference type="STRING" id="61647.LG71_00800"/>
<reference evidence="10" key="2">
    <citation type="submission" date="2023-08" db="EMBL/GenBank/DDBJ databases">
        <title>WGS of pathogenic bacterial species, Los Angeles County Public Health Laboratories.</title>
        <authorList>
            <person name="Garrigues J.M."/>
            <person name="Green N.M."/>
        </authorList>
    </citation>
    <scope>NUCLEOTIDE SEQUENCE</scope>
    <source>
        <strain evidence="10">LACPHL-BACT-2023-00068</strain>
    </source>
</reference>
<dbReference type="Gene3D" id="3.30.70.260">
    <property type="match status" value="1"/>
</dbReference>
<dbReference type="EMBL" id="ABLOKC030000008">
    <property type="protein sequence ID" value="EML1471254.1"/>
    <property type="molecule type" value="Genomic_DNA"/>
</dbReference>
<dbReference type="Proteomes" id="UP001236270">
    <property type="component" value="Unassembled WGS sequence"/>
</dbReference>
<dbReference type="EMBL" id="LDZF01000010">
    <property type="protein sequence ID" value="KMK13709.1"/>
    <property type="molecule type" value="Genomic_DNA"/>
</dbReference>
<dbReference type="InterPro" id="IPR026574">
    <property type="entry name" value="Modulator_MzrA"/>
</dbReference>
<keyword evidence="2 6" id="KW-0997">Cell inner membrane</keyword>
<keyword evidence="11" id="KW-1185">Reference proteome</keyword>
<feature type="domain" description="SecD export protein N-terminal TM" evidence="7">
    <location>
        <begin position="17"/>
        <end position="105"/>
    </location>
</feature>
<evidence type="ECO:0000313" key="11">
    <source>
        <dbReference type="Proteomes" id="UP000036196"/>
    </source>
</evidence>
<organism evidence="9 11">
    <name type="scientific">Pluralibacter gergoviae</name>
    <name type="common">Enterobacter gergoviae</name>
    <dbReference type="NCBI Taxonomy" id="61647"/>
    <lineage>
        <taxon>Bacteria</taxon>
        <taxon>Pseudomonadati</taxon>
        <taxon>Pseudomonadota</taxon>
        <taxon>Gammaproteobacteria</taxon>
        <taxon>Enterobacterales</taxon>
        <taxon>Enterobacteriaceae</taxon>
        <taxon>Pluralibacter</taxon>
    </lineage>
</organism>
<dbReference type="InterPro" id="IPR027398">
    <property type="entry name" value="SecD-TM"/>
</dbReference>
<dbReference type="KEGG" id="pge:LG71_00800"/>
<comment type="subunit">
    <text evidence="6">Interacts with EnvZ.</text>
</comment>
<dbReference type="GO" id="GO:0019901">
    <property type="term" value="F:protein kinase binding"/>
    <property type="evidence" value="ECO:0007669"/>
    <property type="project" value="UniProtKB-UniRule"/>
</dbReference>
<dbReference type="GeneID" id="61381935"/>
<reference evidence="8" key="3">
    <citation type="submission" date="2024-02" db="EMBL/GenBank/DDBJ databases">
        <authorList>
            <consortium name="Clinical and Environmental Microbiology Branch: Whole genome sequencing antimicrobial resistance pathogens in the healthcare setting"/>
        </authorList>
    </citation>
    <scope>NUCLEOTIDE SEQUENCE</scope>
    <source>
        <strain evidence="8">2021DK-00143</strain>
    </source>
</reference>
<keyword evidence="3 6" id="KW-0812">Transmembrane</keyword>
<keyword evidence="1 6" id="KW-1003">Cell membrane</keyword>
<dbReference type="Proteomes" id="UP000036196">
    <property type="component" value="Unassembled WGS sequence"/>
</dbReference>
<evidence type="ECO:0000313" key="10">
    <source>
        <dbReference type="EMBL" id="MDQ2309930.1"/>
    </source>
</evidence>
<dbReference type="AlphaFoldDB" id="A0A089PI55"/>
<dbReference type="Pfam" id="PF13721">
    <property type="entry name" value="SecD-TM1"/>
    <property type="match status" value="1"/>
</dbReference>
<evidence type="ECO:0000256" key="2">
    <source>
        <dbReference type="ARBA" id="ARBA00022519"/>
    </source>
</evidence>
<dbReference type="PATRIC" id="fig|61647.13.peg.2564"/>
<dbReference type="OrthoDB" id="6414235at2"/>
<evidence type="ECO:0000256" key="3">
    <source>
        <dbReference type="ARBA" id="ARBA00022692"/>
    </source>
</evidence>
<evidence type="ECO:0000313" key="9">
    <source>
        <dbReference type="EMBL" id="KMK13709.1"/>
    </source>
</evidence>
<comment type="similarity">
    <text evidence="6">Belongs to the MzrA family.</text>
</comment>
<keyword evidence="4 6" id="KW-1133">Transmembrane helix</keyword>